<evidence type="ECO:0000256" key="1">
    <source>
        <dbReference type="SAM" id="Coils"/>
    </source>
</evidence>
<dbReference type="OrthoDB" id="2310395at2"/>
<dbReference type="AlphaFoldDB" id="A0A192H348"/>
<reference evidence="3 4" key="1">
    <citation type="submission" date="2016-03" db="EMBL/GenBank/DDBJ databases">
        <title>Pediococcus and Lactobacillus from brewery environment - whole genome sequencing and assembly.</title>
        <authorList>
            <person name="Behr J."/>
            <person name="Geissler A.J."/>
            <person name="Vogel R.F."/>
        </authorList>
    </citation>
    <scope>NUCLEOTIDE SEQUENCE [LARGE SCALE GENOMIC DNA]</scope>
    <source>
        <strain evidence="3 4">TMW 1.1989</strain>
    </source>
</reference>
<gene>
    <name evidence="3" type="ORF">AYR53_08010</name>
</gene>
<dbReference type="Pfam" id="PF12732">
    <property type="entry name" value="YtxH"/>
    <property type="match status" value="1"/>
</dbReference>
<accession>A0A192H348</accession>
<evidence type="ECO:0000313" key="4">
    <source>
        <dbReference type="Proteomes" id="UP000078582"/>
    </source>
</evidence>
<proteinExistence type="predicted"/>
<dbReference type="EMBL" id="CP014873">
    <property type="protein sequence ID" value="ANK62698.1"/>
    <property type="molecule type" value="Genomic_DNA"/>
</dbReference>
<dbReference type="InterPro" id="IPR024623">
    <property type="entry name" value="YtxH"/>
</dbReference>
<feature type="coiled-coil region" evidence="1">
    <location>
        <begin position="38"/>
        <end position="65"/>
    </location>
</feature>
<protein>
    <submittedName>
        <fullName evidence="3">Uncharacterized protein</fullName>
    </submittedName>
</protein>
<keyword evidence="4" id="KW-1185">Reference proteome</keyword>
<keyword evidence="1" id="KW-0175">Coiled coil</keyword>
<feature type="compositionally biased region" description="Basic and acidic residues" evidence="2">
    <location>
        <begin position="97"/>
        <end position="107"/>
    </location>
</feature>
<dbReference type="Proteomes" id="UP000078582">
    <property type="component" value="Chromosome"/>
</dbReference>
<feature type="compositionally biased region" description="Polar residues" evidence="2">
    <location>
        <begin position="108"/>
        <end position="117"/>
    </location>
</feature>
<evidence type="ECO:0000313" key="3">
    <source>
        <dbReference type="EMBL" id="ANK62698.1"/>
    </source>
</evidence>
<feature type="region of interest" description="Disordered" evidence="2">
    <location>
        <begin position="97"/>
        <end position="123"/>
    </location>
</feature>
<dbReference type="RefSeq" id="WP_068280847.1">
    <property type="nucleotide sequence ID" value="NZ_CP014873.1"/>
</dbReference>
<organism evidence="3 4">
    <name type="scientific">Loigolactobacillus backii</name>
    <dbReference type="NCBI Taxonomy" id="375175"/>
    <lineage>
        <taxon>Bacteria</taxon>
        <taxon>Bacillati</taxon>
        <taxon>Bacillota</taxon>
        <taxon>Bacilli</taxon>
        <taxon>Lactobacillales</taxon>
        <taxon>Lactobacillaceae</taxon>
        <taxon>Loigolactobacillus</taxon>
    </lineage>
</organism>
<dbReference type="GeneID" id="42982198"/>
<evidence type="ECO:0000256" key="2">
    <source>
        <dbReference type="SAM" id="MobiDB-lite"/>
    </source>
</evidence>
<sequence>MKKITSGLLAGAIVGGITGLFTAKRSGRQTQQLVKDYLDGISEDVLELNDSLARLRKAAAILTKEGSQNTSQTMQELQQLFSDFNFQTEPRIKKVKDASEKIQRDLNSDGSFNSATTDDADDM</sequence>
<name>A0A192H348_9LACO</name>
<dbReference type="STRING" id="375175.AYR53_08010"/>